<dbReference type="Proteomes" id="UP000241797">
    <property type="component" value="Segment"/>
</dbReference>
<accession>A0A2P1MXP0</accession>
<reference evidence="2 3" key="1">
    <citation type="submission" date="2018-03" db="EMBL/GenBank/DDBJ databases">
        <title>Isolation, the biological characteristics and genomics of two new strains of lysate Staphylococcus aureus phage.</title>
        <authorList>
            <person name="Jin X."/>
            <person name="Zhang C."/>
        </authorList>
    </citation>
    <scope>NUCLEOTIDE SEQUENCE [LARGE SCALE GENOMIC DNA]</scope>
</reference>
<protein>
    <submittedName>
        <fullName evidence="2">Uncharacterized protein</fullName>
    </submittedName>
</protein>
<sequence length="87" mass="9749">MVILNAITLVCFMWLIVEGFKGKVPTNLYLLVVFLHLLLYVLTFETSRLSVVGALILYYITMTTRIVSLGIASFIGMALLLILNLLI</sequence>
<keyword evidence="1" id="KW-1133">Transmembrane helix</keyword>
<name>A0A2P1MXP0_9CAUD</name>
<evidence type="ECO:0000256" key="1">
    <source>
        <dbReference type="SAM" id="Phobius"/>
    </source>
</evidence>
<organism evidence="2 3">
    <name type="scientific">Staphylococcus phage phiSA_BS1</name>
    <dbReference type="NCBI Taxonomy" id="2126734"/>
    <lineage>
        <taxon>Viruses</taxon>
        <taxon>Duplodnaviria</taxon>
        <taxon>Heunggongvirae</taxon>
        <taxon>Uroviricota</taxon>
        <taxon>Caudoviricetes</taxon>
        <taxon>Herelleviridae</taxon>
        <taxon>Twortvirinae</taxon>
        <taxon>Baoshanvirus</taxon>
        <taxon>Baoshanvirus BS1</taxon>
    </lineage>
</organism>
<evidence type="ECO:0000313" key="3">
    <source>
        <dbReference type="Proteomes" id="UP000241797"/>
    </source>
</evidence>
<dbReference type="KEGG" id="vg:54990095"/>
<keyword evidence="1" id="KW-0472">Membrane</keyword>
<feature type="transmembrane region" description="Helical" evidence="1">
    <location>
        <begin position="29"/>
        <end position="59"/>
    </location>
</feature>
<dbReference type="RefSeq" id="YP_009799606.1">
    <property type="nucleotide sequence ID" value="NC_047945.1"/>
</dbReference>
<keyword evidence="3" id="KW-1185">Reference proteome</keyword>
<proteinExistence type="predicted"/>
<feature type="transmembrane region" description="Helical" evidence="1">
    <location>
        <begin position="66"/>
        <end position="86"/>
    </location>
</feature>
<evidence type="ECO:0000313" key="2">
    <source>
        <dbReference type="EMBL" id="AVP40347.1"/>
    </source>
</evidence>
<keyword evidence="1" id="KW-0812">Transmembrane</keyword>
<dbReference type="EMBL" id="MH078572">
    <property type="protein sequence ID" value="AVP40347.1"/>
    <property type="molecule type" value="Genomic_DNA"/>
</dbReference>
<dbReference type="GeneID" id="54990095"/>